<evidence type="ECO:0000313" key="5">
    <source>
        <dbReference type="EMBL" id="GAH70458.1"/>
    </source>
</evidence>
<keyword evidence="3" id="KW-0067">ATP-binding</keyword>
<feature type="non-terminal residue" evidence="5">
    <location>
        <position position="270"/>
    </location>
</feature>
<dbReference type="InterPro" id="IPR006500">
    <property type="entry name" value="Helicase_put_C_phage/plasmid"/>
</dbReference>
<dbReference type="Gene3D" id="3.40.50.300">
    <property type="entry name" value="P-loop containing nucleotide triphosphate hydrolases"/>
    <property type="match status" value="1"/>
</dbReference>
<dbReference type="InterPro" id="IPR027417">
    <property type="entry name" value="P-loop_NTPase"/>
</dbReference>
<evidence type="ECO:0000259" key="4">
    <source>
        <dbReference type="PROSITE" id="PS51206"/>
    </source>
</evidence>
<feature type="domain" description="SF3 helicase" evidence="4">
    <location>
        <begin position="12"/>
        <end position="179"/>
    </location>
</feature>
<dbReference type="EMBL" id="BARU01027105">
    <property type="protein sequence ID" value="GAH70458.1"/>
    <property type="molecule type" value="Genomic_DNA"/>
</dbReference>
<dbReference type="InterPro" id="IPR045455">
    <property type="entry name" value="NrS-1_pol-like_helicase"/>
</dbReference>
<keyword evidence="2" id="KW-0378">Hydrolase</keyword>
<gene>
    <name evidence="5" type="ORF">S03H2_43449</name>
</gene>
<dbReference type="InterPro" id="IPR051620">
    <property type="entry name" value="ORF904-like_C"/>
</dbReference>
<dbReference type="NCBIfam" id="TIGR01613">
    <property type="entry name" value="primase_Cterm"/>
    <property type="match status" value="1"/>
</dbReference>
<accession>X1JL39</accession>
<feature type="non-terminal residue" evidence="5">
    <location>
        <position position="1"/>
    </location>
</feature>
<proteinExistence type="predicted"/>
<organism evidence="5">
    <name type="scientific">marine sediment metagenome</name>
    <dbReference type="NCBI Taxonomy" id="412755"/>
    <lineage>
        <taxon>unclassified sequences</taxon>
        <taxon>metagenomes</taxon>
        <taxon>ecological metagenomes</taxon>
    </lineage>
</organism>
<comment type="caution">
    <text evidence="5">The sequence shown here is derived from an EMBL/GenBank/DDBJ whole genome shotgun (WGS) entry which is preliminary data.</text>
</comment>
<dbReference type="GO" id="GO:0005524">
    <property type="term" value="F:ATP binding"/>
    <property type="evidence" value="ECO:0007669"/>
    <property type="project" value="UniProtKB-KW"/>
</dbReference>
<dbReference type="AlphaFoldDB" id="X1JL39"/>
<dbReference type="InterPro" id="IPR014015">
    <property type="entry name" value="Helicase_SF3_DNA-vir"/>
</dbReference>
<dbReference type="PROSITE" id="PS51206">
    <property type="entry name" value="SF3_HELICASE_1"/>
    <property type="match status" value="1"/>
</dbReference>
<dbReference type="PANTHER" id="PTHR35372:SF2">
    <property type="entry name" value="SF3 HELICASE DOMAIN-CONTAINING PROTEIN"/>
    <property type="match status" value="1"/>
</dbReference>
<name>X1JL39_9ZZZZ</name>
<dbReference type="PANTHER" id="PTHR35372">
    <property type="entry name" value="ATP BINDING PROTEIN-RELATED"/>
    <property type="match status" value="1"/>
</dbReference>
<dbReference type="Pfam" id="PF19263">
    <property type="entry name" value="DUF5906"/>
    <property type="match status" value="1"/>
</dbReference>
<evidence type="ECO:0000256" key="1">
    <source>
        <dbReference type="ARBA" id="ARBA00022741"/>
    </source>
</evidence>
<evidence type="ECO:0000256" key="3">
    <source>
        <dbReference type="ARBA" id="ARBA00022840"/>
    </source>
</evidence>
<dbReference type="SUPFAM" id="SSF52540">
    <property type="entry name" value="P-loop containing nucleoside triphosphate hydrolases"/>
    <property type="match status" value="1"/>
</dbReference>
<protein>
    <recommendedName>
        <fullName evidence="4">SF3 helicase domain-containing protein</fullName>
    </recommendedName>
</protein>
<sequence>VNYNPGAKEFPTIKKVFREIVGYRNSVTLLEIIAYCMWRGYPYPKVFFLFGSGANGKTAFIKILRRVIGNKNISSETSNAFQFDRFSLGRLYGKLANVTSEMQYSILKNTDKIKMATGEDLLNCERKFKEPFVFQNYAKLIFLTNQIPLTVDKTFAFYRRVFLLEFPNRFVLGKNADPDIIDKIEQSEFEALAMKALAKLGELKRKSFVFTKHIETEEITEQYESLSNPLHKFVKDFTVKEPNSDIPKNEFQSRFEAYQKDKGFRIWDSK</sequence>
<keyword evidence="1" id="KW-0547">Nucleotide-binding</keyword>
<reference evidence="5" key="1">
    <citation type="journal article" date="2014" name="Front. Microbiol.">
        <title>High frequency of phylogenetically diverse reductive dehalogenase-homologous genes in deep subseafloor sedimentary metagenomes.</title>
        <authorList>
            <person name="Kawai M."/>
            <person name="Futagami T."/>
            <person name="Toyoda A."/>
            <person name="Takaki Y."/>
            <person name="Nishi S."/>
            <person name="Hori S."/>
            <person name="Arai W."/>
            <person name="Tsubouchi T."/>
            <person name="Morono Y."/>
            <person name="Uchiyama I."/>
            <person name="Ito T."/>
            <person name="Fujiyama A."/>
            <person name="Inagaki F."/>
            <person name="Takami H."/>
        </authorList>
    </citation>
    <scope>NUCLEOTIDE SEQUENCE</scope>
    <source>
        <strain evidence="5">Expedition CK06-06</strain>
    </source>
</reference>
<evidence type="ECO:0000256" key="2">
    <source>
        <dbReference type="ARBA" id="ARBA00022801"/>
    </source>
</evidence>
<dbReference type="GO" id="GO:0016787">
    <property type="term" value="F:hydrolase activity"/>
    <property type="evidence" value="ECO:0007669"/>
    <property type="project" value="UniProtKB-KW"/>
</dbReference>